<protein>
    <submittedName>
        <fullName evidence="1">Uncharacterized protein</fullName>
    </submittedName>
</protein>
<evidence type="ECO:0000313" key="1">
    <source>
        <dbReference type="EMBL" id="KAI3707451.1"/>
    </source>
</evidence>
<sequence length="659" mass="73215">MNLGLALGSSTNQQPVESSGAGANANSRDVSSSQHEKCVIQGSLTRLESSLDENVGEAIESLKSIPVDNVAGTSEGPHNQTTVDLLPLLASEPEILGGKTENIHRLGLEIGLPLKIEEPAVPARDSKESGSSSAPSPEKMEETAENDVQDVIAKDAILENIERDRRGGLVPGESDSRMMMREESCKEGNERDDEGNSHGSMESCNSANLLSKGNKRWRFEQQLIIGSKRIKKQSQECPFSTPVVKQDSSFMNWISNMVKGIKPCQEEAHSLALSIGQPIDDDQKMDSRDKTLNFVSKKLGFQTVFQSLYSQDAKRLETRTQFENKSVVDSKEIILFDKTVSNHGPDDISNQKSFGNLWIARFSPKTPSTLLSSNNSDLKSFVRRDSSTDEASASVSLKQLEEPVALTFSETLRTSIDGATHSKTSCFFCGKRGHELRDCLQINEKEVEGFLNNIRLYQGLSKEAPCLCIKCFQLNHWASACPSNKTKESRSDLNLKLKLKENGNVLFKKKVSYVNEIPKHPGSSSGKILGIPKEMFDTIRRLRLSRTDVLKWMNSCLPISSLDGYFLRLRLAKWEEGVGGAGYYVGCITDENPSKGSKKPICVNIGGVECLVESRYISNCDFLEDELIGWWRTMLTNRRRLPIEEELASKLEDRKRLGF</sequence>
<keyword evidence="2" id="KW-1185">Reference proteome</keyword>
<accession>A0ACB9ABS2</accession>
<evidence type="ECO:0000313" key="2">
    <source>
        <dbReference type="Proteomes" id="UP001055879"/>
    </source>
</evidence>
<comment type="caution">
    <text evidence="1">The sequence shown here is derived from an EMBL/GenBank/DDBJ whole genome shotgun (WGS) entry which is preliminary data.</text>
</comment>
<proteinExistence type="predicted"/>
<reference evidence="2" key="1">
    <citation type="journal article" date="2022" name="Mol. Ecol. Resour.">
        <title>The genomes of chicory, endive, great burdock and yacon provide insights into Asteraceae palaeo-polyploidization history and plant inulin production.</title>
        <authorList>
            <person name="Fan W."/>
            <person name="Wang S."/>
            <person name="Wang H."/>
            <person name="Wang A."/>
            <person name="Jiang F."/>
            <person name="Liu H."/>
            <person name="Zhao H."/>
            <person name="Xu D."/>
            <person name="Zhang Y."/>
        </authorList>
    </citation>
    <scope>NUCLEOTIDE SEQUENCE [LARGE SCALE GENOMIC DNA]</scope>
    <source>
        <strain evidence="2">cv. Niubang</strain>
    </source>
</reference>
<name>A0ACB9ABS2_ARCLA</name>
<gene>
    <name evidence="1" type="ORF">L6452_25986</name>
</gene>
<dbReference type="EMBL" id="CM042054">
    <property type="protein sequence ID" value="KAI3707451.1"/>
    <property type="molecule type" value="Genomic_DNA"/>
</dbReference>
<reference evidence="1 2" key="2">
    <citation type="journal article" date="2022" name="Mol. Ecol. Resour.">
        <title>The genomes of chicory, endive, great burdock and yacon provide insights into Asteraceae paleo-polyploidization history and plant inulin production.</title>
        <authorList>
            <person name="Fan W."/>
            <person name="Wang S."/>
            <person name="Wang H."/>
            <person name="Wang A."/>
            <person name="Jiang F."/>
            <person name="Liu H."/>
            <person name="Zhao H."/>
            <person name="Xu D."/>
            <person name="Zhang Y."/>
        </authorList>
    </citation>
    <scope>NUCLEOTIDE SEQUENCE [LARGE SCALE GENOMIC DNA]</scope>
    <source>
        <strain evidence="2">cv. Niubang</strain>
    </source>
</reference>
<dbReference type="Proteomes" id="UP001055879">
    <property type="component" value="Linkage Group LG08"/>
</dbReference>
<organism evidence="1 2">
    <name type="scientific">Arctium lappa</name>
    <name type="common">Greater burdock</name>
    <name type="synonym">Lappa major</name>
    <dbReference type="NCBI Taxonomy" id="4217"/>
    <lineage>
        <taxon>Eukaryota</taxon>
        <taxon>Viridiplantae</taxon>
        <taxon>Streptophyta</taxon>
        <taxon>Embryophyta</taxon>
        <taxon>Tracheophyta</taxon>
        <taxon>Spermatophyta</taxon>
        <taxon>Magnoliopsida</taxon>
        <taxon>eudicotyledons</taxon>
        <taxon>Gunneridae</taxon>
        <taxon>Pentapetalae</taxon>
        <taxon>asterids</taxon>
        <taxon>campanulids</taxon>
        <taxon>Asterales</taxon>
        <taxon>Asteraceae</taxon>
        <taxon>Carduoideae</taxon>
        <taxon>Cardueae</taxon>
        <taxon>Arctiinae</taxon>
        <taxon>Arctium</taxon>
    </lineage>
</organism>